<organism evidence="1 2">
    <name type="scientific">Streptomyces rhizosphaericus</name>
    <dbReference type="NCBI Taxonomy" id="114699"/>
    <lineage>
        <taxon>Bacteria</taxon>
        <taxon>Bacillati</taxon>
        <taxon>Actinomycetota</taxon>
        <taxon>Actinomycetes</taxon>
        <taxon>Kitasatosporales</taxon>
        <taxon>Streptomycetaceae</taxon>
        <taxon>Streptomyces</taxon>
        <taxon>Streptomyces violaceusniger group</taxon>
    </lineage>
</organism>
<dbReference type="RefSeq" id="WP_164424360.1">
    <property type="nucleotide sequence ID" value="NZ_JAAIKT010000004.1"/>
</dbReference>
<proteinExistence type="predicted"/>
<evidence type="ECO:0000313" key="1">
    <source>
        <dbReference type="EMBL" id="NEW69884.1"/>
    </source>
</evidence>
<dbReference type="AlphaFoldDB" id="A0A6G4AAL2"/>
<protein>
    <recommendedName>
        <fullName evidence="3">IraD/Gp25-like domain-containing protein</fullName>
    </recommendedName>
</protein>
<name>A0A6G4AAL2_9ACTN</name>
<dbReference type="Gene3D" id="3.10.450.40">
    <property type="match status" value="1"/>
</dbReference>
<evidence type="ECO:0008006" key="3">
    <source>
        <dbReference type="Google" id="ProtNLM"/>
    </source>
</evidence>
<keyword evidence="2" id="KW-1185">Reference proteome</keyword>
<dbReference type="SUPFAM" id="SSF160719">
    <property type="entry name" value="gpW/gp25-like"/>
    <property type="match status" value="1"/>
</dbReference>
<dbReference type="EMBL" id="JAAIKT010000004">
    <property type="protein sequence ID" value="NEW69884.1"/>
    <property type="molecule type" value="Genomic_DNA"/>
</dbReference>
<comment type="caution">
    <text evidence="1">The sequence shown here is derived from an EMBL/GenBank/DDBJ whole genome shotgun (WGS) entry which is preliminary data.</text>
</comment>
<gene>
    <name evidence="1" type="ORF">G4H13_05500</name>
</gene>
<accession>A0A6G4AAL2</accession>
<reference evidence="1" key="1">
    <citation type="submission" date="2020-02" db="EMBL/GenBank/DDBJ databases">
        <title>A new Streptomyces sp. for controlling soil-borne diseases.</title>
        <authorList>
            <person name="Li X."/>
            <person name="Tian Y."/>
            <person name="Gao K."/>
        </authorList>
    </citation>
    <scope>NUCLEOTIDE SEQUENCE [LARGE SCALE GENOMIC DNA]</scope>
    <source>
        <strain evidence="1">0250</strain>
    </source>
</reference>
<sequence length="154" mass="16278">MPPAPTEAPPDVERRWLGHGLALRPSGPDTIGHDLVFVRNGDSRDLAPVSGAAGLAQDLAVALLTPPGSDPLNMDFGFDGLRVLTQDLTPPLVLEMLRLSALRTVSADPRVAEVLDLVLTETEPGTRRWQVDITVRTVLGSALTTTIGEVAADG</sequence>
<evidence type="ECO:0000313" key="2">
    <source>
        <dbReference type="Proteomes" id="UP000476310"/>
    </source>
</evidence>
<dbReference type="Proteomes" id="UP000476310">
    <property type="component" value="Unassembled WGS sequence"/>
</dbReference>